<reference evidence="4 5" key="1">
    <citation type="submission" date="2016-10" db="EMBL/GenBank/DDBJ databases">
        <authorList>
            <person name="de Groot N.N."/>
        </authorList>
    </citation>
    <scope>NUCLEOTIDE SEQUENCE [LARGE SCALE GENOMIC DNA]</scope>
    <source>
        <strain evidence="4 5">DSM 25383</strain>
    </source>
</reference>
<dbReference type="PANTHER" id="PTHR21621:SF0">
    <property type="entry name" value="BETA-CITRYLGLUTAMATE SYNTHASE B-RELATED"/>
    <property type="match status" value="1"/>
</dbReference>
<dbReference type="GO" id="GO:0009432">
    <property type="term" value="P:SOS response"/>
    <property type="evidence" value="ECO:0007669"/>
    <property type="project" value="TreeGrafter"/>
</dbReference>
<dbReference type="Gene3D" id="3.30.470.20">
    <property type="entry name" value="ATP-grasp fold, B domain"/>
    <property type="match status" value="1"/>
</dbReference>
<dbReference type="Gene3D" id="3.30.1490.20">
    <property type="entry name" value="ATP-grasp fold, A domain"/>
    <property type="match status" value="1"/>
</dbReference>
<dbReference type="Pfam" id="PF07478">
    <property type="entry name" value="Dala_Dala_lig_C"/>
    <property type="match status" value="1"/>
</dbReference>
<evidence type="ECO:0000256" key="2">
    <source>
        <dbReference type="PROSITE-ProRule" id="PRU00409"/>
    </source>
</evidence>
<accession>A0A1H4AJ86</accession>
<evidence type="ECO:0000313" key="4">
    <source>
        <dbReference type="EMBL" id="SEA35838.1"/>
    </source>
</evidence>
<keyword evidence="2" id="KW-0067">ATP-binding</keyword>
<dbReference type="OrthoDB" id="9800957at2"/>
<keyword evidence="2" id="KW-0547">Nucleotide-binding</keyword>
<dbReference type="RefSeq" id="WP_010261227.1">
    <property type="nucleotide sequence ID" value="NZ_CAEG01000010.1"/>
</dbReference>
<keyword evidence="1" id="KW-0436">Ligase</keyword>
<evidence type="ECO:0000256" key="1">
    <source>
        <dbReference type="ARBA" id="ARBA00022598"/>
    </source>
</evidence>
<dbReference type="PANTHER" id="PTHR21621">
    <property type="entry name" value="RIBOSOMAL PROTEIN S6 MODIFICATION PROTEIN"/>
    <property type="match status" value="1"/>
</dbReference>
<gene>
    <name evidence="4" type="ORF">SAMN05444145_10329</name>
</gene>
<dbReference type="AlphaFoldDB" id="A0A1H4AJ86"/>
<dbReference type="GO" id="GO:0018169">
    <property type="term" value="F:ribosomal S6-glutamic acid ligase activity"/>
    <property type="evidence" value="ECO:0007669"/>
    <property type="project" value="TreeGrafter"/>
</dbReference>
<dbReference type="SUPFAM" id="SSF56059">
    <property type="entry name" value="Glutathione synthetase ATP-binding domain-like"/>
    <property type="match status" value="1"/>
</dbReference>
<dbReference type="STRING" id="1033731.SAMN05444145_10329"/>
<dbReference type="EMBL" id="FNRI01000003">
    <property type="protein sequence ID" value="SEA35838.1"/>
    <property type="molecule type" value="Genomic_DNA"/>
</dbReference>
<dbReference type="InterPro" id="IPR025839">
    <property type="entry name" value="RLAN_dom"/>
</dbReference>
<dbReference type="Proteomes" id="UP000183253">
    <property type="component" value="Unassembled WGS sequence"/>
</dbReference>
<name>A0A1H4AJ86_9BACT</name>
<dbReference type="InterPro" id="IPR011761">
    <property type="entry name" value="ATP-grasp"/>
</dbReference>
<dbReference type="GO" id="GO:0005737">
    <property type="term" value="C:cytoplasm"/>
    <property type="evidence" value="ECO:0007669"/>
    <property type="project" value="TreeGrafter"/>
</dbReference>
<evidence type="ECO:0000313" key="5">
    <source>
        <dbReference type="Proteomes" id="UP000183253"/>
    </source>
</evidence>
<dbReference type="PROSITE" id="PS50975">
    <property type="entry name" value="ATP_GRASP"/>
    <property type="match status" value="1"/>
</dbReference>
<keyword evidence="5" id="KW-1185">Reference proteome</keyword>
<proteinExistence type="predicted"/>
<feature type="domain" description="ATP-grasp" evidence="3">
    <location>
        <begin position="287"/>
        <end position="482"/>
    </location>
</feature>
<dbReference type="InterPro" id="IPR013815">
    <property type="entry name" value="ATP_grasp_subdomain_1"/>
</dbReference>
<evidence type="ECO:0000259" key="3">
    <source>
        <dbReference type="PROSITE" id="PS50975"/>
    </source>
</evidence>
<dbReference type="GO" id="GO:0008716">
    <property type="term" value="F:D-alanine-D-alanine ligase activity"/>
    <property type="evidence" value="ECO:0007669"/>
    <property type="project" value="InterPro"/>
</dbReference>
<sequence length="491" mass="56334">MNSVLILLNSLNDWKPYCETDSLVTVTDYLEHRYGERKPKLVINLSDDYGYNSEGYYCSLLAQARGHRVLPGVETLNKLESGAGIRMTRSLQQLCHQWIERNRISNEIWQLNIYFGTCREKGLEKIARFVFDHYPCPVLRVVMNNHARNQIESVQALPLRQLSESEQDDFANALDCFNKKVWRSPRSAKPARYNLAILYDPNEKFPPSDKDALNKFLEVARKMNIHAELITEEEATRLMEFDALFIRTTTSLNHYTYRLAQRAAMNDIAVIDDPESIIRCTNKVYLCELFEKARIPAPASQLLFRLNDYTFEEISERLGAPFILKIPDGSFSVGMHKVGNEEELRAALGEMFEHSAVLLAQEFIPTEFDWRIGLLDGEPLFACKYYMAKGHWQIYNHAHDDTGRNLCGAWETVPIYKAPQKVLDTAVRAAALIGKGLYGVDLKLINGKAVVIEINDNPSIDHEVEDAVLGDELYYRILNHFVHCLNRLHAQ</sequence>
<organism evidence="4 5">
    <name type="scientific">Alistipes timonensis JC136</name>
    <dbReference type="NCBI Taxonomy" id="1033731"/>
    <lineage>
        <taxon>Bacteria</taxon>
        <taxon>Pseudomonadati</taxon>
        <taxon>Bacteroidota</taxon>
        <taxon>Bacteroidia</taxon>
        <taxon>Bacteroidales</taxon>
        <taxon>Rikenellaceae</taxon>
        <taxon>Alistipes</taxon>
    </lineage>
</organism>
<dbReference type="GO" id="GO:0005524">
    <property type="term" value="F:ATP binding"/>
    <property type="evidence" value="ECO:0007669"/>
    <property type="project" value="UniProtKB-UniRule"/>
</dbReference>
<protein>
    <submittedName>
        <fullName evidence="4">SSU ribosomal protein S6P modification protein</fullName>
    </submittedName>
</protein>
<dbReference type="Pfam" id="PF14401">
    <property type="entry name" value="RLAN"/>
    <property type="match status" value="1"/>
</dbReference>
<dbReference type="GO" id="GO:0046872">
    <property type="term" value="F:metal ion binding"/>
    <property type="evidence" value="ECO:0007669"/>
    <property type="project" value="InterPro"/>
</dbReference>
<dbReference type="InterPro" id="IPR011095">
    <property type="entry name" value="Dala_Dala_lig_C"/>
</dbReference>